<evidence type="ECO:0000313" key="6">
    <source>
        <dbReference type="Proteomes" id="UP000663829"/>
    </source>
</evidence>
<dbReference type="InterPro" id="IPR001496">
    <property type="entry name" value="SOCS_box"/>
</dbReference>
<gene>
    <name evidence="2" type="ORF">GPM918_LOCUS8057</name>
    <name evidence="3" type="ORF">OVA965_LOCUS19066</name>
    <name evidence="4" type="ORF">SRO942_LOCUS8057</name>
    <name evidence="5" type="ORF">TMI583_LOCUS19079</name>
</gene>
<accession>A0A813YU61</accession>
<protein>
    <recommendedName>
        <fullName evidence="1">SOCS box domain-containing protein</fullName>
    </recommendedName>
</protein>
<dbReference type="Proteomes" id="UP000682733">
    <property type="component" value="Unassembled WGS sequence"/>
</dbReference>
<keyword evidence="6" id="KW-1185">Reference proteome</keyword>
<dbReference type="Proteomes" id="UP000663829">
    <property type="component" value="Unassembled WGS sequence"/>
</dbReference>
<dbReference type="EMBL" id="CAJOBA010009715">
    <property type="protein sequence ID" value="CAF3857714.1"/>
    <property type="molecule type" value="Genomic_DNA"/>
</dbReference>
<dbReference type="EMBL" id="CAJOBC010001367">
    <property type="protein sequence ID" value="CAF3674292.1"/>
    <property type="molecule type" value="Genomic_DNA"/>
</dbReference>
<evidence type="ECO:0000313" key="5">
    <source>
        <dbReference type="EMBL" id="CAF3857714.1"/>
    </source>
</evidence>
<evidence type="ECO:0000259" key="1">
    <source>
        <dbReference type="PROSITE" id="PS50225"/>
    </source>
</evidence>
<evidence type="ECO:0000313" key="2">
    <source>
        <dbReference type="EMBL" id="CAF0889766.1"/>
    </source>
</evidence>
<evidence type="ECO:0000313" key="3">
    <source>
        <dbReference type="EMBL" id="CAF1096263.1"/>
    </source>
</evidence>
<dbReference type="PROSITE" id="PS50225">
    <property type="entry name" value="SOCS"/>
    <property type="match status" value="1"/>
</dbReference>
<dbReference type="OrthoDB" id="9994333at2759"/>
<sequence>MRFDLNFYTYLWDNSVRIPLRLLFQLHNDFYDFYITTSKWTSEMKLILIDLGFIHLLIHDNVFIGCNHILQSQEMFTLKDYSHLIKTSFDQQLQKNSTIQSNTKKLKMDFNELYQKLICAMNSPEKMKLFLDYYPDCNLTEIIHGTEQNSYRNETMLDKLIRMETFFYTCEQDDISTTPDFTSDSIKYRTANILYLFSQIIQKGGKFSISIDSNHYMNLRNPFFLTTIGYYMLAILRYRDVMTIVLPEEQEGEKISPLYLDNCAETYMEYLLQQTSRFNDQFKIFFLKHIHLTYEPLHSKNFIEQARLKTNLKLNQLYDQLLQKNVLSLKERCRLLIKQNIDFYPNNLKKLPITSTLIDFCSYDLFNKNFVQLTINKLKNEKARIKPLHFDAHQFQEYFPHLQNLSDDEYDDNSQSTNSDDIDDYLYAAANEDEVDNFDYEYYGDIDNYYDAYYDHYNSDEDDI</sequence>
<dbReference type="Proteomes" id="UP000677228">
    <property type="component" value="Unassembled WGS sequence"/>
</dbReference>
<dbReference type="EMBL" id="CAJNOQ010001367">
    <property type="protein sequence ID" value="CAF0889766.1"/>
    <property type="molecule type" value="Genomic_DNA"/>
</dbReference>
<feature type="domain" description="SOCS box" evidence="1">
    <location>
        <begin position="316"/>
        <end position="367"/>
    </location>
</feature>
<proteinExistence type="predicted"/>
<dbReference type="Proteomes" id="UP000681722">
    <property type="component" value="Unassembled WGS sequence"/>
</dbReference>
<organism evidence="2 6">
    <name type="scientific">Didymodactylos carnosus</name>
    <dbReference type="NCBI Taxonomy" id="1234261"/>
    <lineage>
        <taxon>Eukaryota</taxon>
        <taxon>Metazoa</taxon>
        <taxon>Spiralia</taxon>
        <taxon>Gnathifera</taxon>
        <taxon>Rotifera</taxon>
        <taxon>Eurotatoria</taxon>
        <taxon>Bdelloidea</taxon>
        <taxon>Philodinida</taxon>
        <taxon>Philodinidae</taxon>
        <taxon>Didymodactylos</taxon>
    </lineage>
</organism>
<evidence type="ECO:0000313" key="4">
    <source>
        <dbReference type="EMBL" id="CAF3674292.1"/>
    </source>
</evidence>
<comment type="caution">
    <text evidence="2">The sequence shown here is derived from an EMBL/GenBank/DDBJ whole genome shotgun (WGS) entry which is preliminary data.</text>
</comment>
<dbReference type="AlphaFoldDB" id="A0A813YU61"/>
<name>A0A813YU61_9BILA</name>
<reference evidence="2" key="1">
    <citation type="submission" date="2021-02" db="EMBL/GenBank/DDBJ databases">
        <authorList>
            <person name="Nowell W R."/>
        </authorList>
    </citation>
    <scope>NUCLEOTIDE SEQUENCE</scope>
</reference>
<dbReference type="EMBL" id="CAJNOK010009697">
    <property type="protein sequence ID" value="CAF1096263.1"/>
    <property type="molecule type" value="Genomic_DNA"/>
</dbReference>